<evidence type="ECO:0000313" key="1">
    <source>
        <dbReference type="EMBL" id="GAK97565.1"/>
    </source>
</evidence>
<sequence length="204" mass="23086">MRRFLFLLLLVAVPYVLNAQELPESTNKKIKPVPETESGGSLLFPENEESTVLKRPKKEPKINLRQETDLTNPGIKFKEKTKLKQDAPMGPGFVSDTFLGEIRTGETIIKLMCRDHGYQDGDLVRIWVDDKVVIEKIYLKYAYQGVRIPLKQGFNKIEIEALNQGESGPNTAEFVVMNDKGEVIQKNEWNLASGVKALLVVLKE</sequence>
<reference evidence="1" key="1">
    <citation type="journal article" date="2014" name="Genome Announc.">
        <title>Draft Genome Sequences of Marine Flavobacterium Nonlabens Strains NR17, NR24, NR27, NR32, NR33, and Ara13.</title>
        <authorList>
            <person name="Nakanishi M."/>
            <person name="Meirelles P."/>
            <person name="Suzuki R."/>
            <person name="Takatani N."/>
            <person name="Mino S."/>
            <person name="Suda W."/>
            <person name="Oshima K."/>
            <person name="Hattori M."/>
            <person name="Ohkuma M."/>
            <person name="Hosokawa M."/>
            <person name="Miyashita K."/>
            <person name="Thompson F.L."/>
            <person name="Niwa A."/>
            <person name="Sawabe T."/>
            <person name="Sawabe T."/>
        </authorList>
    </citation>
    <scope>NUCLEOTIDE SEQUENCE [LARGE SCALE GENOMIC DNA]</scope>
    <source>
        <strain evidence="1">JCM 19294</strain>
    </source>
</reference>
<evidence type="ECO:0000313" key="2">
    <source>
        <dbReference type="Proteomes" id="UP000029221"/>
    </source>
</evidence>
<gene>
    <name evidence="1" type="ORF">JCM19294_101</name>
</gene>
<accession>A0A2S7TB01</accession>
<accession>A0A090Q3L2</accession>
<comment type="caution">
    <text evidence="1">The sequence shown here is derived from an EMBL/GenBank/DDBJ whole genome shotgun (WGS) entry which is preliminary data.</text>
</comment>
<keyword evidence="2" id="KW-1185">Reference proteome</keyword>
<dbReference type="STRING" id="319236.BST91_06025"/>
<dbReference type="RefSeq" id="WP_052510373.1">
    <property type="nucleotide sequence ID" value="NZ_BBML01000006.1"/>
</dbReference>
<dbReference type="Proteomes" id="UP000029221">
    <property type="component" value="Unassembled WGS sequence"/>
</dbReference>
<dbReference type="AlphaFoldDB" id="A0A090Q3L2"/>
<name>A0A090Q3L2_9FLAO</name>
<organism evidence="1 2">
    <name type="scientific">Nonlabens tegetincola</name>
    <dbReference type="NCBI Taxonomy" id="323273"/>
    <lineage>
        <taxon>Bacteria</taxon>
        <taxon>Pseudomonadati</taxon>
        <taxon>Bacteroidota</taxon>
        <taxon>Flavobacteriia</taxon>
        <taxon>Flavobacteriales</taxon>
        <taxon>Flavobacteriaceae</taxon>
        <taxon>Nonlabens</taxon>
    </lineage>
</organism>
<dbReference type="OrthoDB" id="1148517at2"/>
<dbReference type="eggNOG" id="ENOG5032TAN">
    <property type="taxonomic scope" value="Bacteria"/>
</dbReference>
<protein>
    <submittedName>
        <fullName evidence="1">Uncharacterized protein</fullName>
    </submittedName>
</protein>
<dbReference type="EMBL" id="BBML01000006">
    <property type="protein sequence ID" value="GAK97565.1"/>
    <property type="molecule type" value="Genomic_DNA"/>
</dbReference>
<proteinExistence type="predicted"/>